<dbReference type="InterPro" id="IPR007557">
    <property type="entry name" value="PSP1_C"/>
</dbReference>
<feature type="region of interest" description="Disordered" evidence="1">
    <location>
        <begin position="1"/>
        <end position="169"/>
    </location>
</feature>
<reference evidence="3" key="1">
    <citation type="journal article" date="2020" name="Stud. Mycol.">
        <title>101 Dothideomycetes genomes: a test case for predicting lifestyles and emergence of pathogens.</title>
        <authorList>
            <person name="Haridas S."/>
            <person name="Albert R."/>
            <person name="Binder M."/>
            <person name="Bloem J."/>
            <person name="Labutti K."/>
            <person name="Salamov A."/>
            <person name="Andreopoulos B."/>
            <person name="Baker S."/>
            <person name="Barry K."/>
            <person name="Bills G."/>
            <person name="Bluhm B."/>
            <person name="Cannon C."/>
            <person name="Castanera R."/>
            <person name="Culley D."/>
            <person name="Daum C."/>
            <person name="Ezra D."/>
            <person name="Gonzalez J."/>
            <person name="Henrissat B."/>
            <person name="Kuo A."/>
            <person name="Liang C."/>
            <person name="Lipzen A."/>
            <person name="Lutzoni F."/>
            <person name="Magnuson J."/>
            <person name="Mondo S."/>
            <person name="Nolan M."/>
            <person name="Ohm R."/>
            <person name="Pangilinan J."/>
            <person name="Park H.-J."/>
            <person name="Ramirez L."/>
            <person name="Alfaro M."/>
            <person name="Sun H."/>
            <person name="Tritt A."/>
            <person name="Yoshinaga Y."/>
            <person name="Zwiers L.-H."/>
            <person name="Turgeon B."/>
            <person name="Goodwin S."/>
            <person name="Spatafora J."/>
            <person name="Crous P."/>
            <person name="Grigoriev I."/>
        </authorList>
    </citation>
    <scope>NUCLEOTIDE SEQUENCE</scope>
    <source>
        <strain evidence="3">CBS 121739</strain>
    </source>
</reference>
<feature type="region of interest" description="Disordered" evidence="1">
    <location>
        <begin position="313"/>
        <end position="393"/>
    </location>
</feature>
<feature type="compositionally biased region" description="Low complexity" evidence="1">
    <location>
        <begin position="860"/>
        <end position="870"/>
    </location>
</feature>
<name>A0A6A6W7I6_9PEZI</name>
<dbReference type="PANTHER" id="PTHR43830:SF3">
    <property type="entry name" value="PROTEIN PSP1"/>
    <property type="match status" value="1"/>
</dbReference>
<dbReference type="RefSeq" id="XP_033600956.1">
    <property type="nucleotide sequence ID" value="XM_033745465.1"/>
</dbReference>
<feature type="compositionally biased region" description="Polar residues" evidence="1">
    <location>
        <begin position="357"/>
        <end position="376"/>
    </location>
</feature>
<feature type="compositionally biased region" description="Polar residues" evidence="1">
    <location>
        <begin position="338"/>
        <end position="349"/>
    </location>
</feature>
<feature type="compositionally biased region" description="Low complexity" evidence="1">
    <location>
        <begin position="145"/>
        <end position="164"/>
    </location>
</feature>
<protein>
    <recommendedName>
        <fullName evidence="2">PSP1 C-terminal domain-containing protein</fullName>
    </recommendedName>
</protein>
<feature type="compositionally biased region" description="Polar residues" evidence="1">
    <location>
        <begin position="319"/>
        <end position="331"/>
    </location>
</feature>
<feature type="compositionally biased region" description="Low complexity" evidence="1">
    <location>
        <begin position="828"/>
        <end position="853"/>
    </location>
</feature>
<dbReference type="PANTHER" id="PTHR43830">
    <property type="entry name" value="PROTEIN PSP1"/>
    <property type="match status" value="1"/>
</dbReference>
<organism evidence="3 4">
    <name type="scientific">Pseudovirgaria hyperparasitica</name>
    <dbReference type="NCBI Taxonomy" id="470096"/>
    <lineage>
        <taxon>Eukaryota</taxon>
        <taxon>Fungi</taxon>
        <taxon>Dikarya</taxon>
        <taxon>Ascomycota</taxon>
        <taxon>Pezizomycotina</taxon>
        <taxon>Dothideomycetes</taxon>
        <taxon>Dothideomycetes incertae sedis</taxon>
        <taxon>Acrospermales</taxon>
        <taxon>Acrospermaceae</taxon>
        <taxon>Pseudovirgaria</taxon>
    </lineage>
</organism>
<evidence type="ECO:0000259" key="2">
    <source>
        <dbReference type="PROSITE" id="PS51411"/>
    </source>
</evidence>
<proteinExistence type="predicted"/>
<feature type="compositionally biased region" description="Low complexity" evidence="1">
    <location>
        <begin position="90"/>
        <end position="117"/>
    </location>
</feature>
<dbReference type="InterPro" id="IPR047767">
    <property type="entry name" value="PSP1-like"/>
</dbReference>
<feature type="domain" description="PSP1 C-terminal" evidence="2">
    <location>
        <begin position="626"/>
        <end position="711"/>
    </location>
</feature>
<dbReference type="GO" id="GO:0005737">
    <property type="term" value="C:cytoplasm"/>
    <property type="evidence" value="ECO:0007669"/>
    <property type="project" value="TreeGrafter"/>
</dbReference>
<evidence type="ECO:0000256" key="1">
    <source>
        <dbReference type="SAM" id="MobiDB-lite"/>
    </source>
</evidence>
<dbReference type="Proteomes" id="UP000799437">
    <property type="component" value="Unassembled WGS sequence"/>
</dbReference>
<gene>
    <name evidence="3" type="ORF">EJ05DRAFT_485625</name>
</gene>
<accession>A0A6A6W7I6</accession>
<dbReference type="Pfam" id="PF04468">
    <property type="entry name" value="PSP1"/>
    <property type="match status" value="1"/>
</dbReference>
<dbReference type="PROSITE" id="PS51411">
    <property type="entry name" value="PSP1_C"/>
    <property type="match status" value="1"/>
</dbReference>
<dbReference type="EMBL" id="ML996571">
    <property type="protein sequence ID" value="KAF2758505.1"/>
    <property type="molecule type" value="Genomic_DNA"/>
</dbReference>
<keyword evidence="4" id="KW-1185">Reference proteome</keyword>
<dbReference type="GeneID" id="54486519"/>
<feature type="region of interest" description="Disordered" evidence="1">
    <location>
        <begin position="828"/>
        <end position="916"/>
    </location>
</feature>
<evidence type="ECO:0000313" key="4">
    <source>
        <dbReference type="Proteomes" id="UP000799437"/>
    </source>
</evidence>
<feature type="region of interest" description="Disordered" evidence="1">
    <location>
        <begin position="226"/>
        <end position="253"/>
    </location>
</feature>
<feature type="compositionally biased region" description="Basic and acidic residues" evidence="1">
    <location>
        <begin position="878"/>
        <end position="888"/>
    </location>
</feature>
<dbReference type="OrthoDB" id="243127at2759"/>
<evidence type="ECO:0000313" key="3">
    <source>
        <dbReference type="EMBL" id="KAF2758505.1"/>
    </source>
</evidence>
<feature type="compositionally biased region" description="Polar residues" evidence="1">
    <location>
        <begin position="1"/>
        <end position="13"/>
    </location>
</feature>
<dbReference type="AlphaFoldDB" id="A0A6A6W7I6"/>
<feature type="compositionally biased region" description="Polar residues" evidence="1">
    <location>
        <begin position="118"/>
        <end position="129"/>
    </location>
</feature>
<feature type="region of interest" description="Disordered" evidence="1">
    <location>
        <begin position="717"/>
        <end position="740"/>
    </location>
</feature>
<sequence length="916" mass="100915">MNPSPSTHSSRNGRVSFGAHGTTHSLLLERTKANTNRRPTPDSEVMVSSDEEHSGSAHGQQSALRRDSASRPATSWLSDIGQPPQGRKYSLGGLSIGSNNSQPPTPSSETTPRLTTTGQGRSGSITFTGNIWAPDRNNNSRFSDSPASPLSLAPLSSEPNNNSSFQRDRRYSGIGVDIPLKPTFKPQQQRAMSFSVAQQVSSDDEDPIHPFALNRVRTGGQLSNVQRKASLSQVREDDDDSNQGVRLHPEMDAGGSRDLLKRAVRHRTFSSNVSGYSDLPWPTYQRRSTTLPVAEDAIEDLEEFTMPESRRHSLAHVATRQQSQPIINSRSSFDRGQILQSSGPNTTSANRDHPGFGSSSDHYFNTLPQSYENPQSRAFDMPSNNNNNNNITSPEIDAVREQYLAREAAASRELYDLKRNYATQTTKDVNAPVYAIHRQLKTQNDPVELVTPLYTHNDNQEVFGFLIHTLGYFNGSGVAERNRQEIAANPRPQPDPIVPDRQLPAMLKGSERKTLHLIKFKCERAEVYYMPEGTGLQLVKGQLVICEGDRGYDIGEVEKANIELSDVKPLRQMYQEKHFIWLMMFSHARETNPTVRWALSKLDPHNASARHPEHEAEPEGRAQNFKLIKRLAIPVEFASLQEKEGDETKAKRICQQKVIEHGLTMEILDAEFQLDRHKLTYFYYAEKYINFNELVNDLFKIFKTRIWMSAVNPASFAPQPHHRGHGPPSPQQAGALTQPPPYGAAAYAQPSIVHHRNVQQAQHEASTSAQFNSHYNTQNNAYAASSVPPAFGYPAATPAPTMSFNPYAQPYTGSSAWGAPGTFTAASGTSAPWGASSGASSSFDSRTGSAAGARAGGPTTGNPRGGTQQPIDRPRHRSSNEDGRDEATRAAFYSAVTGGVQGMSLGGSDNRKDSMK</sequence>